<evidence type="ECO:0000256" key="5">
    <source>
        <dbReference type="ARBA" id="ARBA00022946"/>
    </source>
</evidence>
<name>A0A388M5C9_CHABU</name>
<feature type="compositionally biased region" description="Low complexity" evidence="11">
    <location>
        <begin position="706"/>
        <end position="742"/>
    </location>
</feature>
<dbReference type="GO" id="GO:0016020">
    <property type="term" value="C:membrane"/>
    <property type="evidence" value="ECO:0007669"/>
    <property type="project" value="UniProtKB-SubCell"/>
</dbReference>
<evidence type="ECO:0000256" key="4">
    <source>
        <dbReference type="ARBA" id="ARBA00022723"/>
    </source>
</evidence>
<feature type="transmembrane region" description="Helical" evidence="12">
    <location>
        <begin position="1291"/>
        <end position="1313"/>
    </location>
</feature>
<feature type="region of interest" description="Disordered" evidence="11">
    <location>
        <begin position="610"/>
        <end position="766"/>
    </location>
</feature>
<feature type="region of interest" description="Disordered" evidence="11">
    <location>
        <begin position="818"/>
        <end position="872"/>
    </location>
</feature>
<evidence type="ECO:0000256" key="1">
    <source>
        <dbReference type="ARBA" id="ARBA00004370"/>
    </source>
</evidence>
<dbReference type="SUPFAM" id="SSF50022">
    <property type="entry name" value="ISP domain"/>
    <property type="match status" value="1"/>
</dbReference>
<keyword evidence="9" id="KW-0411">Iron-sulfur</keyword>
<evidence type="ECO:0000313" key="14">
    <source>
        <dbReference type="EMBL" id="GBG89787.1"/>
    </source>
</evidence>
<evidence type="ECO:0000256" key="7">
    <source>
        <dbReference type="ARBA" id="ARBA00023002"/>
    </source>
</evidence>
<feature type="region of interest" description="Disordered" evidence="11">
    <location>
        <begin position="111"/>
        <end position="153"/>
    </location>
</feature>
<dbReference type="OrthoDB" id="426882at2759"/>
<dbReference type="EMBL" id="BFEA01000762">
    <property type="protein sequence ID" value="GBG89787.1"/>
    <property type="molecule type" value="Genomic_DNA"/>
</dbReference>
<reference evidence="14 15" key="1">
    <citation type="journal article" date="2018" name="Cell">
        <title>The Chara Genome: Secondary Complexity and Implications for Plant Terrestrialization.</title>
        <authorList>
            <person name="Nishiyama T."/>
            <person name="Sakayama H."/>
            <person name="Vries J.D."/>
            <person name="Buschmann H."/>
            <person name="Saint-Marcoux D."/>
            <person name="Ullrich K.K."/>
            <person name="Haas F.B."/>
            <person name="Vanderstraeten L."/>
            <person name="Becker D."/>
            <person name="Lang D."/>
            <person name="Vosolsobe S."/>
            <person name="Rombauts S."/>
            <person name="Wilhelmsson P.K.I."/>
            <person name="Janitza P."/>
            <person name="Kern R."/>
            <person name="Heyl A."/>
            <person name="Rumpler F."/>
            <person name="Villalobos L.I.A.C."/>
            <person name="Clay J.M."/>
            <person name="Skokan R."/>
            <person name="Toyoda A."/>
            <person name="Suzuki Y."/>
            <person name="Kagoshima H."/>
            <person name="Schijlen E."/>
            <person name="Tajeshwar N."/>
            <person name="Catarino B."/>
            <person name="Hetherington A.J."/>
            <person name="Saltykova A."/>
            <person name="Bonnot C."/>
            <person name="Breuninger H."/>
            <person name="Symeonidi A."/>
            <person name="Radhakrishnan G.V."/>
            <person name="Van Nieuwerburgh F."/>
            <person name="Deforce D."/>
            <person name="Chang C."/>
            <person name="Karol K.G."/>
            <person name="Hedrich R."/>
            <person name="Ulvskov P."/>
            <person name="Glockner G."/>
            <person name="Delwiche C.F."/>
            <person name="Petrasek J."/>
            <person name="Van de Peer Y."/>
            <person name="Friml J."/>
            <person name="Beilby M."/>
            <person name="Dolan L."/>
            <person name="Kohara Y."/>
            <person name="Sugano S."/>
            <person name="Fujiyama A."/>
            <person name="Delaux P.-M."/>
            <person name="Quint M."/>
            <person name="TheiBen G."/>
            <person name="Hagemann M."/>
            <person name="Harholt J."/>
            <person name="Dunand C."/>
            <person name="Zachgo S."/>
            <person name="Langdale J."/>
            <person name="Maumus F."/>
            <person name="Straeten D.V.D."/>
            <person name="Gould S.B."/>
            <person name="Rensing S.A."/>
        </authorList>
    </citation>
    <scope>NUCLEOTIDE SEQUENCE [LARGE SCALE GENOMIC DNA]</scope>
    <source>
        <strain evidence="14 15">S276</strain>
    </source>
</reference>
<evidence type="ECO:0000256" key="6">
    <source>
        <dbReference type="ARBA" id="ARBA00022989"/>
    </source>
</evidence>
<evidence type="ECO:0000256" key="11">
    <source>
        <dbReference type="SAM" id="MobiDB-lite"/>
    </source>
</evidence>
<dbReference type="GO" id="GO:0005737">
    <property type="term" value="C:cytoplasm"/>
    <property type="evidence" value="ECO:0007669"/>
    <property type="project" value="TreeGrafter"/>
</dbReference>
<feature type="region of interest" description="Disordered" evidence="11">
    <location>
        <begin position="332"/>
        <end position="455"/>
    </location>
</feature>
<sequence>MDEASRRFMPKRPAYVPCSPSLPSSTTGATTPVHAEGPVTGRITSPAPAECPSPKSRKKKMKAGKSLSTVRRVTHAMRETQPGLAGLHPRTREALALDVVAETTGWWERGSSRATKQPITAPAEAEMPCTGGRTAGRGEEAEHSGPPGRSMAGRILGEDVRTVPAQRPSPAGVVLESDTDDLEMPRGQRRMASVYDLLRAQHGVDPTWTRDIEHRAWIEYVELLIIQAWRTEVEGDLLGFLSISVRPGHRQLIVQELTIPLAQLVDDFPLDIISQCDESPVLHVLSRTLTPYLQWSACLEEQGVNNNPPSQQDYLNPWRIIDLAFFQPRTASEDEELTLEEEKEEGVEEGDEEEEEETPEEGSYSEHSEGEQSEEEEEEEDEEQEESEWESMGEKAGEEEDLEAAARRREEIAAGTKQPLEYASGTDLPISDNPAKDPEPPKPEDGDLVAETSSAPAQRRRNVVFVVDVSSSAVVGIDEISVVIVCVVAAKAPSESSCRVMATRTLHAMTSVHVADGWAKLSDDVANIPGTGRSYSLAVEDGPTVGKAWLWRLDHVEKKRAPWPRKRNPLRERQRINTLALCHNHQGRRTRRLCGASIGQLWGRDDNSSSPFPLQVGLFPPTREKQRREATSSTSAVRAMVGDPSSTSAFNFHRRHERWERDDHSPSSSPSSSPSPAPSPLQVAFIRPTREGPRREASRWTSAVRAMAAGDAASPDARTSPSSSSSLDSTATAAPTEKPAAALGPDPDAEPGKNSGRKDGDKPLADVAGGAGTFDWSLHWYGVAADDHLDRRQPHAITVLGRGYVLWWDMSAFDDGQEEEENGLVAAQLGKEKEKEQREEQREREREKEKEKEKEERGHAIKAANQGSTGGGTWRAFLDRCPHRLAPLSEGRIDEQGRLQCSYHGWSFSGDGTCKNVPQDGPEQRVTRSPRACAITVPTRVAHGVVFLWPDESAQGAELAARSPLPLDPGAALPGSVRLYLYVRELQYSYETLVENVLDESHFPFAHHKTAPAFHRDRGGQGDLHVSSFNGRQGFAGQCRGFALGTAVGHVDFKGPSIITKRAEIPFKGRPITSIQSIYITPSAPGRVIFVFSGWTTPPPQGSGGALGGVMAALLGRLTAVVRAFRNTHLFMNRLLDGDAVLLHVAEKNLNRIRREDKKDWNLAYYMPASADRFTIAFRQWLHKYAGGGVKYHAASSPASAAAGTPAADVATRGPHRFKDLDKVMDKVLDEAECKILSSREVLDRYSQHTVKCQICMGQLNFYKILQRALAMASVVCIAIAACISRQAGTVALCATSGANAAACATSTGAAAFSASAPVVARLVLVVLAVWAAIGAVKLADHIEEFVYKGYNHALIP</sequence>
<evidence type="ECO:0000313" key="15">
    <source>
        <dbReference type="Proteomes" id="UP000265515"/>
    </source>
</evidence>
<dbReference type="SUPFAM" id="SSF55961">
    <property type="entry name" value="Bet v1-like"/>
    <property type="match status" value="1"/>
</dbReference>
<dbReference type="InterPro" id="IPR050584">
    <property type="entry name" value="Cholesterol_7-desaturase"/>
</dbReference>
<keyword evidence="10 12" id="KW-0472">Membrane</keyword>
<dbReference type="STRING" id="69332.A0A388M5C9"/>
<feature type="compositionally biased region" description="Basic and acidic residues" evidence="11">
    <location>
        <begin position="434"/>
        <end position="445"/>
    </location>
</feature>
<feature type="compositionally biased region" description="Basic and acidic residues" evidence="11">
    <location>
        <begin position="830"/>
        <end position="859"/>
    </location>
</feature>
<evidence type="ECO:0000256" key="10">
    <source>
        <dbReference type="ARBA" id="ARBA00023136"/>
    </source>
</evidence>
<organism evidence="14 15">
    <name type="scientific">Chara braunii</name>
    <name type="common">Braun's stonewort</name>
    <dbReference type="NCBI Taxonomy" id="69332"/>
    <lineage>
        <taxon>Eukaryota</taxon>
        <taxon>Viridiplantae</taxon>
        <taxon>Streptophyta</taxon>
        <taxon>Charophyceae</taxon>
        <taxon>Charales</taxon>
        <taxon>Characeae</taxon>
        <taxon>Chara</taxon>
    </lineage>
</organism>
<keyword evidence="4" id="KW-0479">Metal-binding</keyword>
<dbReference type="InterPro" id="IPR036922">
    <property type="entry name" value="Rieske_2Fe-2S_sf"/>
</dbReference>
<dbReference type="Pfam" id="PF00355">
    <property type="entry name" value="Rieske"/>
    <property type="match status" value="1"/>
</dbReference>
<accession>A0A388M5C9</accession>
<keyword evidence="2 12" id="KW-0812">Transmembrane</keyword>
<feature type="transmembrane region" description="Helical" evidence="12">
    <location>
        <begin position="1319"/>
        <end position="1340"/>
    </location>
</feature>
<evidence type="ECO:0000256" key="8">
    <source>
        <dbReference type="ARBA" id="ARBA00023004"/>
    </source>
</evidence>
<dbReference type="InterPro" id="IPR017941">
    <property type="entry name" value="Rieske_2Fe-2S"/>
</dbReference>
<evidence type="ECO:0000256" key="12">
    <source>
        <dbReference type="SAM" id="Phobius"/>
    </source>
</evidence>
<keyword evidence="3" id="KW-0001">2Fe-2S</keyword>
<feature type="compositionally biased region" description="Acidic residues" evidence="11">
    <location>
        <begin position="333"/>
        <end position="360"/>
    </location>
</feature>
<feature type="domain" description="Rieske" evidence="13">
    <location>
        <begin position="869"/>
        <end position="948"/>
    </location>
</feature>
<dbReference type="PANTHER" id="PTHR21266">
    <property type="entry name" value="IRON-SULFUR DOMAIN CONTAINING PROTEIN"/>
    <property type="match status" value="1"/>
</dbReference>
<feature type="compositionally biased region" description="Acidic residues" evidence="11">
    <location>
        <begin position="371"/>
        <end position="403"/>
    </location>
</feature>
<feature type="compositionally biased region" description="Polar residues" evidence="11">
    <location>
        <begin position="21"/>
        <end position="30"/>
    </location>
</feature>
<dbReference type="GO" id="GO:0046872">
    <property type="term" value="F:metal ion binding"/>
    <property type="evidence" value="ECO:0007669"/>
    <property type="project" value="UniProtKB-KW"/>
</dbReference>
<keyword evidence="5" id="KW-0809">Transit peptide</keyword>
<dbReference type="GO" id="GO:0016491">
    <property type="term" value="F:oxidoreductase activity"/>
    <property type="evidence" value="ECO:0007669"/>
    <property type="project" value="UniProtKB-KW"/>
</dbReference>
<comment type="caution">
    <text evidence="14">The sequence shown here is derived from an EMBL/GenBank/DDBJ whole genome shotgun (WGS) entry which is preliminary data.</text>
</comment>
<dbReference type="GO" id="GO:0051537">
    <property type="term" value="F:2 iron, 2 sulfur cluster binding"/>
    <property type="evidence" value="ECO:0007669"/>
    <property type="project" value="UniProtKB-KW"/>
</dbReference>
<comment type="subcellular location">
    <subcellularLocation>
        <location evidence="1">Membrane</location>
    </subcellularLocation>
</comment>
<dbReference type="PROSITE" id="PS51296">
    <property type="entry name" value="RIESKE"/>
    <property type="match status" value="1"/>
</dbReference>
<dbReference type="PANTHER" id="PTHR21266:SF32">
    <property type="entry name" value="CHOLESTEROL 7-DESATURASE NVD"/>
    <property type="match status" value="1"/>
</dbReference>
<evidence type="ECO:0000256" key="3">
    <source>
        <dbReference type="ARBA" id="ARBA00022714"/>
    </source>
</evidence>
<dbReference type="Gene3D" id="2.102.10.10">
    <property type="entry name" value="Rieske [2Fe-2S] iron-sulphur domain"/>
    <property type="match status" value="1"/>
</dbReference>
<keyword evidence="6 12" id="KW-1133">Transmembrane helix</keyword>
<proteinExistence type="predicted"/>
<keyword evidence="7" id="KW-0560">Oxidoreductase</keyword>
<feature type="region of interest" description="Disordered" evidence="11">
    <location>
        <begin position="1"/>
        <end position="72"/>
    </location>
</feature>
<keyword evidence="15" id="KW-1185">Reference proteome</keyword>
<evidence type="ECO:0000256" key="2">
    <source>
        <dbReference type="ARBA" id="ARBA00022692"/>
    </source>
</evidence>
<dbReference type="Gramene" id="GBG89787">
    <property type="protein sequence ID" value="GBG89787"/>
    <property type="gene ID" value="CBR_g49638"/>
</dbReference>
<evidence type="ECO:0000259" key="13">
    <source>
        <dbReference type="PROSITE" id="PS51296"/>
    </source>
</evidence>
<feature type="transmembrane region" description="Helical" evidence="12">
    <location>
        <begin position="1265"/>
        <end position="1284"/>
    </location>
</feature>
<evidence type="ECO:0000256" key="9">
    <source>
        <dbReference type="ARBA" id="ARBA00023014"/>
    </source>
</evidence>
<protein>
    <recommendedName>
        <fullName evidence="13">Rieske domain-containing protein</fullName>
    </recommendedName>
</protein>
<dbReference type="Proteomes" id="UP000265515">
    <property type="component" value="Unassembled WGS sequence"/>
</dbReference>
<gene>
    <name evidence="14" type="ORF">CBR_g49638</name>
</gene>
<keyword evidence="8" id="KW-0408">Iron</keyword>
<feature type="compositionally biased region" description="Basic and acidic residues" evidence="11">
    <location>
        <begin position="688"/>
        <end position="698"/>
    </location>
</feature>